<dbReference type="InterPro" id="IPR027417">
    <property type="entry name" value="P-loop_NTPase"/>
</dbReference>
<keyword evidence="2" id="KW-0963">Cytoplasm</keyword>
<dbReference type="Gene3D" id="1.10.10.60">
    <property type="entry name" value="Homeodomain-like"/>
    <property type="match status" value="1"/>
</dbReference>
<keyword evidence="9" id="KW-0010">Activator</keyword>
<evidence type="ECO:0000256" key="6">
    <source>
        <dbReference type="ARBA" id="ARBA00022840"/>
    </source>
</evidence>
<dbReference type="Pfam" id="PF02954">
    <property type="entry name" value="HTH_8"/>
    <property type="match status" value="1"/>
</dbReference>
<dbReference type="Pfam" id="PF14532">
    <property type="entry name" value="Sigma54_activ_2"/>
    <property type="match status" value="1"/>
</dbReference>
<dbReference type="PROSITE" id="PS50045">
    <property type="entry name" value="SIGMA54_INTERACT_4"/>
    <property type="match status" value="1"/>
</dbReference>
<evidence type="ECO:0000256" key="7">
    <source>
        <dbReference type="ARBA" id="ARBA00023012"/>
    </source>
</evidence>
<name>A0ABQ1LJR6_9PROT</name>
<dbReference type="PANTHER" id="PTHR32071">
    <property type="entry name" value="TRANSCRIPTIONAL REGULATORY PROTEIN"/>
    <property type="match status" value="1"/>
</dbReference>
<reference evidence="12" key="1">
    <citation type="journal article" date="2019" name="Int. J. Syst. Evol. Microbiol.">
        <title>The Global Catalogue of Microorganisms (GCM) 10K type strain sequencing project: providing services to taxonomists for standard genome sequencing and annotation.</title>
        <authorList>
            <consortium name="The Broad Institute Genomics Platform"/>
            <consortium name="The Broad Institute Genome Sequencing Center for Infectious Disease"/>
            <person name="Wu L."/>
            <person name="Ma J."/>
        </authorList>
    </citation>
    <scope>NUCLEOTIDE SEQUENCE [LARGE SCALE GENOMIC DNA]</scope>
    <source>
        <strain evidence="12">CCM 7132</strain>
    </source>
</reference>
<evidence type="ECO:0000259" key="10">
    <source>
        <dbReference type="PROSITE" id="PS50045"/>
    </source>
</evidence>
<proteinExistence type="predicted"/>
<dbReference type="Gene3D" id="3.40.50.300">
    <property type="entry name" value="P-loop containing nucleotide triphosphate hydrolases"/>
    <property type="match status" value="1"/>
</dbReference>
<organism evidence="11 12">
    <name type="scientific">Asaia siamensis</name>
    <dbReference type="NCBI Taxonomy" id="110479"/>
    <lineage>
        <taxon>Bacteria</taxon>
        <taxon>Pseudomonadati</taxon>
        <taxon>Pseudomonadota</taxon>
        <taxon>Alphaproteobacteria</taxon>
        <taxon>Acetobacterales</taxon>
        <taxon>Acetobacteraceae</taxon>
        <taxon>Asaia</taxon>
    </lineage>
</organism>
<comment type="subcellular location">
    <subcellularLocation>
        <location evidence="1">Cytoplasm</location>
    </subcellularLocation>
</comment>
<dbReference type="InterPro" id="IPR009057">
    <property type="entry name" value="Homeodomain-like_sf"/>
</dbReference>
<keyword evidence="7" id="KW-0902">Two-component regulatory system</keyword>
<dbReference type="EMBL" id="BMCH01000002">
    <property type="protein sequence ID" value="GGC25577.1"/>
    <property type="molecule type" value="Genomic_DNA"/>
</dbReference>
<dbReference type="Proteomes" id="UP000637769">
    <property type="component" value="Unassembled WGS sequence"/>
</dbReference>
<comment type="caution">
    <text evidence="11">The sequence shown here is derived from an EMBL/GenBank/DDBJ whole genome shotgun (WGS) entry which is preliminary data.</text>
</comment>
<accession>A0ABQ1LJR6</accession>
<protein>
    <recommendedName>
        <fullName evidence="10">Sigma-54 factor interaction domain-containing protein</fullName>
    </recommendedName>
</protein>
<evidence type="ECO:0000256" key="5">
    <source>
        <dbReference type="ARBA" id="ARBA00022741"/>
    </source>
</evidence>
<sequence length="311" mass="33741">MRGAPLGQGSAPASLGFDGQSDSVKQLRDGLDSSLSAFGLHVLTGESGSGRTRAARYLWTQSGRSGRFVPVIDRLSFEDAVSDATTGCLFINEIGLAEPGLQAALVQMLQGTVSSTRPAVICTSSWSPARLVQDRRMSEALGAVLAPHNLSVPPLRDRRDDLSTVCAVWMGQNGSQLVLHDDCLPWLAHQDWPGNFRQMRQLLHHACQSVKGDLLTASLLADMHRVDTTPDAASFQGLMARYLPSMLDLETDTQGTLHARVLAEVERPLFRLVLKATDGNQIRAAALLGINRNTLRKRLQLLGIEVGRSRS</sequence>
<evidence type="ECO:0000256" key="1">
    <source>
        <dbReference type="ARBA" id="ARBA00004496"/>
    </source>
</evidence>
<feature type="domain" description="Sigma-54 factor interaction" evidence="10">
    <location>
        <begin position="76"/>
        <end position="208"/>
    </location>
</feature>
<keyword evidence="3" id="KW-0678">Repressor</keyword>
<dbReference type="SUPFAM" id="SSF46689">
    <property type="entry name" value="Homeodomain-like"/>
    <property type="match status" value="1"/>
</dbReference>
<dbReference type="PANTHER" id="PTHR32071:SF95">
    <property type="entry name" value="DNA-BINDING TRANSCRIPTIONAL REGULATOR NTRC"/>
    <property type="match status" value="1"/>
</dbReference>
<keyword evidence="5" id="KW-0547">Nucleotide-binding</keyword>
<keyword evidence="4" id="KW-0597">Phosphoprotein</keyword>
<evidence type="ECO:0000256" key="2">
    <source>
        <dbReference type="ARBA" id="ARBA00022490"/>
    </source>
</evidence>
<dbReference type="InterPro" id="IPR002197">
    <property type="entry name" value="HTH_Fis"/>
</dbReference>
<dbReference type="Gene3D" id="1.10.8.60">
    <property type="match status" value="1"/>
</dbReference>
<gene>
    <name evidence="11" type="ORF">GCM10007207_08730</name>
</gene>
<dbReference type="InterPro" id="IPR002078">
    <property type="entry name" value="Sigma_54_int"/>
</dbReference>
<keyword evidence="6" id="KW-0067">ATP-binding</keyword>
<dbReference type="PRINTS" id="PR01590">
    <property type="entry name" value="HTHFIS"/>
</dbReference>
<evidence type="ECO:0000256" key="3">
    <source>
        <dbReference type="ARBA" id="ARBA00022491"/>
    </source>
</evidence>
<evidence type="ECO:0000256" key="8">
    <source>
        <dbReference type="ARBA" id="ARBA00023125"/>
    </source>
</evidence>
<keyword evidence="8" id="KW-0238">DNA-binding</keyword>
<dbReference type="RefSeq" id="WP_188425575.1">
    <property type="nucleotide sequence ID" value="NZ_BMCH01000002.1"/>
</dbReference>
<evidence type="ECO:0000313" key="11">
    <source>
        <dbReference type="EMBL" id="GGC25577.1"/>
    </source>
</evidence>
<keyword evidence="12" id="KW-1185">Reference proteome</keyword>
<evidence type="ECO:0000313" key="12">
    <source>
        <dbReference type="Proteomes" id="UP000637769"/>
    </source>
</evidence>
<evidence type="ECO:0000256" key="9">
    <source>
        <dbReference type="ARBA" id="ARBA00023159"/>
    </source>
</evidence>
<dbReference type="SUPFAM" id="SSF52540">
    <property type="entry name" value="P-loop containing nucleoside triphosphate hydrolases"/>
    <property type="match status" value="1"/>
</dbReference>
<evidence type="ECO:0000256" key="4">
    <source>
        <dbReference type="ARBA" id="ARBA00022553"/>
    </source>
</evidence>